<proteinExistence type="predicted"/>
<keyword evidence="1" id="KW-0175">Coiled coil</keyword>
<reference evidence="2" key="1">
    <citation type="journal article" date="2021" name="PeerJ">
        <title>Extensive microbial diversity within the chicken gut microbiome revealed by metagenomics and culture.</title>
        <authorList>
            <person name="Gilroy R."/>
            <person name="Ravi A."/>
            <person name="Getino M."/>
            <person name="Pursley I."/>
            <person name="Horton D.L."/>
            <person name="Alikhan N.F."/>
            <person name="Baker D."/>
            <person name="Gharbi K."/>
            <person name="Hall N."/>
            <person name="Watson M."/>
            <person name="Adriaenssens E.M."/>
            <person name="Foster-Nyarko E."/>
            <person name="Jarju S."/>
            <person name="Secka A."/>
            <person name="Antonio M."/>
            <person name="Oren A."/>
            <person name="Chaudhuri R.R."/>
            <person name="La Ragione R."/>
            <person name="Hildebrand F."/>
            <person name="Pallen M.J."/>
        </authorList>
    </citation>
    <scope>NUCLEOTIDE SEQUENCE</scope>
    <source>
        <strain evidence="2">ChiGjej2B2-7701</strain>
    </source>
</reference>
<dbReference type="EMBL" id="DYVF01000032">
    <property type="protein sequence ID" value="HJG30659.1"/>
    <property type="molecule type" value="Genomic_DNA"/>
</dbReference>
<sequence>MWERSQVERLTGLSRHMIQDLCYHNTKGGGLGFWEPAVSKPGYSRFDEGDLLMFYLVGQLKRAGFTLREVEPTVFAILENDDSLVRTLQGKADELHARRAELADQLSALECLKDAVSSKPADCLYAVMEAVLVQSVDRAVEDAGQGLDATREEVDTVHALLLDVARGMMGELRYGADCFDAADDMSGAQRCLGEARASVANLLRRGMVPTGPVACGFVRRVSRKLARRCALDTPVETRAHADLIMRALAHVLGDVESGVPVELLFGNGSYAFLSQAFRACTAGAGQGR</sequence>
<evidence type="ECO:0008006" key="4">
    <source>
        <dbReference type="Google" id="ProtNLM"/>
    </source>
</evidence>
<comment type="caution">
    <text evidence="2">The sequence shown here is derived from an EMBL/GenBank/DDBJ whole genome shotgun (WGS) entry which is preliminary data.</text>
</comment>
<reference evidence="2" key="2">
    <citation type="submission" date="2021-09" db="EMBL/GenBank/DDBJ databases">
        <authorList>
            <person name="Gilroy R."/>
        </authorList>
    </citation>
    <scope>NUCLEOTIDE SEQUENCE</scope>
    <source>
        <strain evidence="2">ChiGjej2B2-7701</strain>
    </source>
</reference>
<accession>A0A921INR4</accession>
<dbReference type="AlphaFoldDB" id="A0A921INR4"/>
<evidence type="ECO:0000256" key="1">
    <source>
        <dbReference type="SAM" id="Coils"/>
    </source>
</evidence>
<gene>
    <name evidence="2" type="ORF">K8U80_04610</name>
</gene>
<dbReference type="InterPro" id="IPR009061">
    <property type="entry name" value="DNA-bd_dom_put_sf"/>
</dbReference>
<evidence type="ECO:0000313" key="3">
    <source>
        <dbReference type="Proteomes" id="UP000746751"/>
    </source>
</evidence>
<evidence type="ECO:0000313" key="2">
    <source>
        <dbReference type="EMBL" id="HJG30659.1"/>
    </source>
</evidence>
<protein>
    <recommendedName>
        <fullName evidence="4">MerR family transcriptional regulator</fullName>
    </recommendedName>
</protein>
<dbReference type="Proteomes" id="UP000746751">
    <property type="component" value="Unassembled WGS sequence"/>
</dbReference>
<organism evidence="2 3">
    <name type="scientific">Collinsella ihumii</name>
    <dbReference type="NCBI Taxonomy" id="1720204"/>
    <lineage>
        <taxon>Bacteria</taxon>
        <taxon>Bacillati</taxon>
        <taxon>Actinomycetota</taxon>
        <taxon>Coriobacteriia</taxon>
        <taxon>Coriobacteriales</taxon>
        <taxon>Coriobacteriaceae</taxon>
        <taxon>Collinsella</taxon>
    </lineage>
</organism>
<name>A0A921INR4_9ACTN</name>
<feature type="coiled-coil region" evidence="1">
    <location>
        <begin position="85"/>
        <end position="112"/>
    </location>
</feature>
<dbReference type="Gene3D" id="1.10.1660.10">
    <property type="match status" value="1"/>
</dbReference>
<dbReference type="SUPFAM" id="SSF46955">
    <property type="entry name" value="Putative DNA-binding domain"/>
    <property type="match status" value="1"/>
</dbReference>